<keyword evidence="3 4" id="KW-0808">Transferase</keyword>
<keyword evidence="5" id="KW-1185">Reference proteome</keyword>
<comment type="caution">
    <text evidence="4">The sequence shown here is derived from an EMBL/GenBank/DDBJ whole genome shotgun (WGS) entry which is preliminary data.</text>
</comment>
<evidence type="ECO:0000313" key="5">
    <source>
        <dbReference type="Proteomes" id="UP001549076"/>
    </source>
</evidence>
<comment type="similarity">
    <text evidence="1">Belongs to the glycosyltransferase group 1 family. Glycosyltransferase 4 subfamily.</text>
</comment>
<dbReference type="RefSeq" id="WP_354198623.1">
    <property type="nucleotide sequence ID" value="NZ_JBEPML010000021.1"/>
</dbReference>
<keyword evidence="2 4" id="KW-0328">Glycosyltransferase</keyword>
<sequence>MAAAPVDLSRVHVVVPNFKKRLSGVTSTIIQLVPLQAKEIGIATLGPGLPDHLPRLRWWQVPGLLRRPQGASVRVWHARRNPEMLAGVVLRDIFRAPLKLVFTSASQRRHKRWTKFLIRRMDGVIATSRKTAAYLEVPNTVVMHGIDIERFHPPADRAEAARELGLDPGQFHVGCFGRVRHQKGTDLFVDAMIALLPRHPRWSAIVAGRATAEHKGFEADLRARVEKAGLADRILFVGEHRDIERWYRPLSLFIAPQRWEGFGLTPLEAMATAVPVVATDVGAFSELIEDSVTGTLIPRDDLGAMIAAAERWMEDEAGLGQAAANSRAHAATRFSIEGEVRRLGEIYAAAIHGQ</sequence>
<dbReference type="Proteomes" id="UP001549076">
    <property type="component" value="Unassembled WGS sequence"/>
</dbReference>
<dbReference type="GO" id="GO:0016757">
    <property type="term" value="F:glycosyltransferase activity"/>
    <property type="evidence" value="ECO:0007669"/>
    <property type="project" value="UniProtKB-KW"/>
</dbReference>
<name>A0ABV2N5P4_9HYPH</name>
<dbReference type="PANTHER" id="PTHR12526">
    <property type="entry name" value="GLYCOSYLTRANSFERASE"/>
    <property type="match status" value="1"/>
</dbReference>
<dbReference type="SUPFAM" id="SSF53756">
    <property type="entry name" value="UDP-Glycosyltransferase/glycogen phosphorylase"/>
    <property type="match status" value="1"/>
</dbReference>
<dbReference type="Pfam" id="PF13692">
    <property type="entry name" value="Glyco_trans_1_4"/>
    <property type="match status" value="1"/>
</dbReference>
<evidence type="ECO:0000256" key="1">
    <source>
        <dbReference type="ARBA" id="ARBA00009481"/>
    </source>
</evidence>
<reference evidence="4 5" key="1">
    <citation type="submission" date="2024-06" db="EMBL/GenBank/DDBJ databases">
        <title>Genomic Encyclopedia of Type Strains, Phase IV (KMG-IV): sequencing the most valuable type-strain genomes for metagenomic binning, comparative biology and taxonomic classification.</title>
        <authorList>
            <person name="Goeker M."/>
        </authorList>
    </citation>
    <scope>NUCLEOTIDE SEQUENCE [LARGE SCALE GENOMIC DNA]</scope>
    <source>
        <strain evidence="4 5">DSM 27865</strain>
    </source>
</reference>
<organism evidence="4 5">
    <name type="scientific">Aquamicrobium terrae</name>
    <dbReference type="NCBI Taxonomy" id="1324945"/>
    <lineage>
        <taxon>Bacteria</taxon>
        <taxon>Pseudomonadati</taxon>
        <taxon>Pseudomonadota</taxon>
        <taxon>Alphaproteobacteria</taxon>
        <taxon>Hyphomicrobiales</taxon>
        <taxon>Phyllobacteriaceae</taxon>
        <taxon>Aquamicrobium</taxon>
    </lineage>
</organism>
<accession>A0ABV2N5P4</accession>
<dbReference type="EC" id="2.4.1.-" evidence="4"/>
<dbReference type="Gene3D" id="3.40.50.2000">
    <property type="entry name" value="Glycogen Phosphorylase B"/>
    <property type="match status" value="2"/>
</dbReference>
<evidence type="ECO:0000313" key="4">
    <source>
        <dbReference type="EMBL" id="MET3794139.1"/>
    </source>
</evidence>
<dbReference type="EMBL" id="JBEPML010000021">
    <property type="protein sequence ID" value="MET3794139.1"/>
    <property type="molecule type" value="Genomic_DNA"/>
</dbReference>
<evidence type="ECO:0000256" key="2">
    <source>
        <dbReference type="ARBA" id="ARBA00022676"/>
    </source>
</evidence>
<proteinExistence type="inferred from homology"/>
<dbReference type="PANTHER" id="PTHR12526:SF640">
    <property type="entry name" value="COLANIC ACID BIOSYNTHESIS GLYCOSYLTRANSFERASE WCAL-RELATED"/>
    <property type="match status" value="1"/>
</dbReference>
<dbReference type="CDD" id="cd03801">
    <property type="entry name" value="GT4_PimA-like"/>
    <property type="match status" value="1"/>
</dbReference>
<gene>
    <name evidence="4" type="ORF">ABID37_004379</name>
</gene>
<evidence type="ECO:0000256" key="3">
    <source>
        <dbReference type="ARBA" id="ARBA00022679"/>
    </source>
</evidence>
<protein>
    <submittedName>
        <fullName evidence="4">Mannosyltransferase</fullName>
        <ecNumber evidence="4">2.4.1.-</ecNumber>
    </submittedName>
</protein>